<keyword evidence="3 5" id="KW-1133">Transmembrane helix</keyword>
<evidence type="ECO:0000256" key="4">
    <source>
        <dbReference type="ARBA" id="ARBA00023136"/>
    </source>
</evidence>
<dbReference type="PANTHER" id="PTHR10989">
    <property type="entry name" value="ANDROGEN-INDUCED PROTEIN 1-RELATED"/>
    <property type="match status" value="1"/>
</dbReference>
<evidence type="ECO:0000256" key="5">
    <source>
        <dbReference type="SAM" id="Phobius"/>
    </source>
</evidence>
<reference evidence="6" key="1">
    <citation type="submission" date="2014-08" db="EMBL/GenBank/DDBJ databases">
        <authorList>
            <person name="Sharma Rahul"/>
            <person name="Thines Marco"/>
        </authorList>
    </citation>
    <scope>NUCLEOTIDE SEQUENCE</scope>
</reference>
<keyword evidence="2 5" id="KW-0812">Transmembrane</keyword>
<dbReference type="EMBL" id="LN483345">
    <property type="protein sequence ID" value="CDZ98646.1"/>
    <property type="molecule type" value="Genomic_DNA"/>
</dbReference>
<feature type="transmembrane region" description="Helical" evidence="5">
    <location>
        <begin position="75"/>
        <end position="103"/>
    </location>
</feature>
<dbReference type="GO" id="GO:0016020">
    <property type="term" value="C:membrane"/>
    <property type="evidence" value="ECO:0007669"/>
    <property type="project" value="InterPro"/>
</dbReference>
<dbReference type="Pfam" id="PF04750">
    <property type="entry name" value="Far-17a_AIG1"/>
    <property type="match status" value="1"/>
</dbReference>
<comment type="subcellular location">
    <subcellularLocation>
        <location evidence="1">Endomembrane system</location>
        <topology evidence="1">Multi-pass membrane protein</topology>
    </subcellularLocation>
</comment>
<feature type="transmembrane region" description="Helical" evidence="5">
    <location>
        <begin position="43"/>
        <end position="63"/>
    </location>
</feature>
<evidence type="ECO:0000256" key="2">
    <source>
        <dbReference type="ARBA" id="ARBA00022692"/>
    </source>
</evidence>
<dbReference type="GO" id="GO:0012505">
    <property type="term" value="C:endomembrane system"/>
    <property type="evidence" value="ECO:0007669"/>
    <property type="project" value="UniProtKB-SubCell"/>
</dbReference>
<dbReference type="PANTHER" id="PTHR10989:SF16">
    <property type="entry name" value="AT02829P-RELATED"/>
    <property type="match status" value="1"/>
</dbReference>
<feature type="transmembrane region" description="Helical" evidence="5">
    <location>
        <begin position="199"/>
        <end position="216"/>
    </location>
</feature>
<evidence type="ECO:0000313" key="6">
    <source>
        <dbReference type="EMBL" id="CDZ98646.1"/>
    </source>
</evidence>
<evidence type="ECO:0000256" key="1">
    <source>
        <dbReference type="ARBA" id="ARBA00004127"/>
    </source>
</evidence>
<sequence length="239" mass="26067">MPISRVILHLAALSYTSWGYQKLSTLVFAKYFGTQYGGMTQFLTILGLYASQICMGTSILADLTGAKVLKKAKRVLLLISLPVETVVSAVYWPLVLIAPFLLVPELNEDVSSFDPTVPTFIKIPIYIDLALHAAPGATLLTDFFFFEKPYLPPQSTTGALYATILLATGYASWAEWCALQNNGVFPYPFLTISPLPVRGAIYAGAAWAALAFFRFVNRQKINYSGGIANGHADGNAKIK</sequence>
<dbReference type="InterPro" id="IPR006838">
    <property type="entry name" value="ADTRP_AIG1"/>
</dbReference>
<organism evidence="6">
    <name type="scientific">Phaffia rhodozyma</name>
    <name type="common">Yeast</name>
    <name type="synonym">Xanthophyllomyces dendrorhous</name>
    <dbReference type="NCBI Taxonomy" id="264483"/>
    <lineage>
        <taxon>Eukaryota</taxon>
        <taxon>Fungi</taxon>
        <taxon>Dikarya</taxon>
        <taxon>Basidiomycota</taxon>
        <taxon>Agaricomycotina</taxon>
        <taxon>Tremellomycetes</taxon>
        <taxon>Cystofilobasidiales</taxon>
        <taxon>Mrakiaceae</taxon>
        <taxon>Phaffia</taxon>
    </lineage>
</organism>
<keyword evidence="4 5" id="KW-0472">Membrane</keyword>
<accession>A0A0F7SI49</accession>
<dbReference type="AlphaFoldDB" id="A0A0F7SI49"/>
<feature type="transmembrane region" description="Helical" evidence="5">
    <location>
        <begin position="158"/>
        <end position="179"/>
    </location>
</feature>
<proteinExistence type="predicted"/>
<name>A0A0F7SI49_PHARH</name>
<feature type="transmembrane region" description="Helical" evidence="5">
    <location>
        <begin position="123"/>
        <end position="146"/>
    </location>
</feature>
<protein>
    <submittedName>
        <fullName evidence="6">Beta-2-glycoprotein I</fullName>
    </submittedName>
</protein>
<evidence type="ECO:0000256" key="3">
    <source>
        <dbReference type="ARBA" id="ARBA00022989"/>
    </source>
</evidence>